<dbReference type="RefSeq" id="WP_377467938.1">
    <property type="nucleotide sequence ID" value="NZ_JBHLWN010000012.1"/>
</dbReference>
<keyword evidence="2" id="KW-0472">Membrane</keyword>
<evidence type="ECO:0000256" key="1">
    <source>
        <dbReference type="SAM" id="MobiDB-lite"/>
    </source>
</evidence>
<sequence length="146" mass="15934">MDDKQKPGNRPPGGDSPREITYRVGWSRGTIKPVSGSSGSKPSNAGESETSERTDAGEVSASTAPRTPPAGQRADPVVHTAAIRQKPFTYRGIERDRDSIAERIIWRPMTKERTGTHRLITVLLWAAPIISFALTYALVLALTRIP</sequence>
<accession>A0ABV6DER4</accession>
<keyword evidence="4" id="KW-1185">Reference proteome</keyword>
<comment type="caution">
    <text evidence="3">The sequence shown here is derived from an EMBL/GenBank/DDBJ whole genome shotgun (WGS) entry which is preliminary data.</text>
</comment>
<evidence type="ECO:0000256" key="2">
    <source>
        <dbReference type="SAM" id="Phobius"/>
    </source>
</evidence>
<dbReference type="Proteomes" id="UP001589776">
    <property type="component" value="Unassembled WGS sequence"/>
</dbReference>
<keyword evidence="2" id="KW-1133">Transmembrane helix</keyword>
<keyword evidence="2" id="KW-0812">Transmembrane</keyword>
<evidence type="ECO:0000313" key="4">
    <source>
        <dbReference type="Proteomes" id="UP001589776"/>
    </source>
</evidence>
<protein>
    <recommendedName>
        <fullName evidence="5">DUF5808 domain-containing protein</fullName>
    </recommendedName>
</protein>
<feature type="compositionally biased region" description="Low complexity" evidence="1">
    <location>
        <begin position="32"/>
        <end position="43"/>
    </location>
</feature>
<organism evidence="3 4">
    <name type="scientific">Paenibacillus chartarius</name>
    <dbReference type="NCBI Taxonomy" id="747481"/>
    <lineage>
        <taxon>Bacteria</taxon>
        <taxon>Bacillati</taxon>
        <taxon>Bacillota</taxon>
        <taxon>Bacilli</taxon>
        <taxon>Bacillales</taxon>
        <taxon>Paenibacillaceae</taxon>
        <taxon>Paenibacillus</taxon>
    </lineage>
</organism>
<evidence type="ECO:0008006" key="5">
    <source>
        <dbReference type="Google" id="ProtNLM"/>
    </source>
</evidence>
<feature type="region of interest" description="Disordered" evidence="1">
    <location>
        <begin position="1"/>
        <end position="76"/>
    </location>
</feature>
<evidence type="ECO:0000313" key="3">
    <source>
        <dbReference type="EMBL" id="MFC0211133.1"/>
    </source>
</evidence>
<feature type="transmembrane region" description="Helical" evidence="2">
    <location>
        <begin position="119"/>
        <end position="142"/>
    </location>
</feature>
<gene>
    <name evidence="3" type="ORF">ACFFK0_01505</name>
</gene>
<dbReference type="EMBL" id="JBHLWN010000012">
    <property type="protein sequence ID" value="MFC0211133.1"/>
    <property type="molecule type" value="Genomic_DNA"/>
</dbReference>
<reference evidence="3 4" key="1">
    <citation type="submission" date="2024-09" db="EMBL/GenBank/DDBJ databases">
        <authorList>
            <person name="Sun Q."/>
            <person name="Mori K."/>
        </authorList>
    </citation>
    <scope>NUCLEOTIDE SEQUENCE [LARGE SCALE GENOMIC DNA]</scope>
    <source>
        <strain evidence="3 4">CCM 7759</strain>
    </source>
</reference>
<proteinExistence type="predicted"/>
<name>A0ABV6DER4_9BACL</name>